<reference evidence="2 3" key="1">
    <citation type="journal article" date="2018" name="IMA Fungus">
        <title>IMA Genome-F 10: Nine draft genome sequences of Claviceps purpurea s.lat., including C. arundinis, C. humidiphila, and C. cf. spartinae, pseudomolecules for the pitch canker pathogen Fusarium circinatum, draft genome of Davidsoniella eucalypti, Grosmannia galeiformis, Quambalaria eucalypti, and Teratosphaeria destructans.</title>
        <authorList>
            <person name="Wingfield B.D."/>
            <person name="Liu M."/>
            <person name="Nguyen H.D."/>
            <person name="Lane F.A."/>
            <person name="Morgan S.W."/>
            <person name="De Vos L."/>
            <person name="Wilken P.M."/>
            <person name="Duong T.A."/>
            <person name="Aylward J."/>
            <person name="Coetzee M.P."/>
            <person name="Dadej K."/>
            <person name="De Beer Z.W."/>
            <person name="Findlay W."/>
            <person name="Havenga M."/>
            <person name="Kolarik M."/>
            <person name="Menzies J.G."/>
            <person name="Naidoo K."/>
            <person name="Pochopski O."/>
            <person name="Shoukouhi P."/>
            <person name="Santana Q.C."/>
            <person name="Seifert K.A."/>
            <person name="Soal N."/>
            <person name="Steenkamp E.T."/>
            <person name="Tatham C.T."/>
            <person name="van der Nest M.A."/>
            <person name="Wingfield M.J."/>
        </authorList>
    </citation>
    <scope>NUCLEOTIDE SEQUENCE [LARGE SCALE GENOMIC DNA]</scope>
    <source>
        <strain evidence="2">CMW44962</strain>
    </source>
</reference>
<keyword evidence="3" id="KW-1185">Reference proteome</keyword>
<evidence type="ECO:0000313" key="3">
    <source>
        <dbReference type="Proteomes" id="UP001138500"/>
    </source>
</evidence>
<dbReference type="AlphaFoldDB" id="A0A9W7SSP7"/>
<protein>
    <recommendedName>
        <fullName evidence="4">Secreted protein</fullName>
    </recommendedName>
</protein>
<feature type="signal peptide" evidence="1">
    <location>
        <begin position="1"/>
        <end position="24"/>
    </location>
</feature>
<gene>
    <name evidence="2" type="ORF">Tdes44962_MAKER00364</name>
</gene>
<evidence type="ECO:0008006" key="4">
    <source>
        <dbReference type="Google" id="ProtNLM"/>
    </source>
</evidence>
<proteinExistence type="predicted"/>
<evidence type="ECO:0000256" key="1">
    <source>
        <dbReference type="SAM" id="SignalP"/>
    </source>
</evidence>
<comment type="caution">
    <text evidence="2">The sequence shown here is derived from an EMBL/GenBank/DDBJ whole genome shotgun (WGS) entry which is preliminary data.</text>
</comment>
<name>A0A9W7SSP7_9PEZI</name>
<dbReference type="EMBL" id="RIBY02001867">
    <property type="protein sequence ID" value="KAH9827638.1"/>
    <property type="molecule type" value="Genomic_DNA"/>
</dbReference>
<feature type="chain" id="PRO_5040761364" description="Secreted protein" evidence="1">
    <location>
        <begin position="25"/>
        <end position="88"/>
    </location>
</feature>
<reference evidence="2 3" key="2">
    <citation type="journal article" date="2021" name="Curr. Genet.">
        <title>Genetic response to nitrogen starvation in the aggressive Eucalyptus foliar pathogen Teratosphaeria destructans.</title>
        <authorList>
            <person name="Havenga M."/>
            <person name="Wingfield B.D."/>
            <person name="Wingfield M.J."/>
            <person name="Dreyer L.L."/>
            <person name="Roets F."/>
            <person name="Aylward J."/>
        </authorList>
    </citation>
    <scope>NUCLEOTIDE SEQUENCE [LARGE SCALE GENOMIC DNA]</scope>
    <source>
        <strain evidence="2">CMW44962</strain>
    </source>
</reference>
<dbReference type="Proteomes" id="UP001138500">
    <property type="component" value="Unassembled WGS sequence"/>
</dbReference>
<accession>A0A9W7SSP7</accession>
<organism evidence="2 3">
    <name type="scientific">Teratosphaeria destructans</name>
    <dbReference type="NCBI Taxonomy" id="418781"/>
    <lineage>
        <taxon>Eukaryota</taxon>
        <taxon>Fungi</taxon>
        <taxon>Dikarya</taxon>
        <taxon>Ascomycota</taxon>
        <taxon>Pezizomycotina</taxon>
        <taxon>Dothideomycetes</taxon>
        <taxon>Dothideomycetidae</taxon>
        <taxon>Mycosphaerellales</taxon>
        <taxon>Teratosphaeriaceae</taxon>
        <taxon>Teratosphaeria</taxon>
    </lineage>
</organism>
<keyword evidence="1" id="KW-0732">Signal</keyword>
<evidence type="ECO:0000313" key="2">
    <source>
        <dbReference type="EMBL" id="KAH9827638.1"/>
    </source>
</evidence>
<dbReference type="OrthoDB" id="10483580at2759"/>
<sequence length="88" mass="9477">MRPALGIHTTILLVYALLPPAALAWWNCCLPNTCGYGSSPKEGYCVPNGADKTPESVAFPCKEAKPCKKQYNGCTPPESKLSWADCSD</sequence>